<accession>A0AA88YG47</accession>
<evidence type="ECO:0000256" key="3">
    <source>
        <dbReference type="ARBA" id="ARBA00022723"/>
    </source>
</evidence>
<evidence type="ECO:0008006" key="9">
    <source>
        <dbReference type="Google" id="ProtNLM"/>
    </source>
</evidence>
<protein>
    <recommendedName>
        <fullName evidence="9">Exonuclease domain-containing protein</fullName>
    </recommendedName>
</protein>
<dbReference type="Gene3D" id="3.30.420.10">
    <property type="entry name" value="Ribonuclease H-like superfamily/Ribonuclease H"/>
    <property type="match status" value="1"/>
</dbReference>
<dbReference type="AlphaFoldDB" id="A0AA88YG47"/>
<comment type="cofactor">
    <cofactor evidence="1">
        <name>Mg(2+)</name>
        <dbReference type="ChEBI" id="CHEBI:18420"/>
    </cofactor>
</comment>
<evidence type="ECO:0000256" key="4">
    <source>
        <dbReference type="ARBA" id="ARBA00022801"/>
    </source>
</evidence>
<keyword evidence="3" id="KW-0479">Metal-binding</keyword>
<dbReference type="SUPFAM" id="SSF53098">
    <property type="entry name" value="Ribonuclease H-like"/>
    <property type="match status" value="1"/>
</dbReference>
<keyword evidence="2" id="KW-0540">Nuclease</keyword>
<comment type="caution">
    <text evidence="7">The sequence shown here is derived from an EMBL/GenBank/DDBJ whole genome shotgun (WGS) entry which is preliminary data.</text>
</comment>
<sequence>MEEYFFLSREASPELFSDTDSDVTLPPSSPRSVIRNIIPHITQIACLGCGGKTEFSTYILPKLPMDPGAEKATGIVFDGSYLVVKGQRVDAVPIKDELKNFISWISQFENVFLIAHSGRIFYFRVLSFALQNCGLQSKFTECVTRCVDSLTVIKHKFPKLNSYKQECLASHFGLPNYNALNAEDDVHMLHQIVSCYAE</sequence>
<dbReference type="InterPro" id="IPR040393">
    <property type="entry name" value="TREX1/2"/>
</dbReference>
<dbReference type="GO" id="GO:0005737">
    <property type="term" value="C:cytoplasm"/>
    <property type="evidence" value="ECO:0007669"/>
    <property type="project" value="TreeGrafter"/>
</dbReference>
<evidence type="ECO:0000256" key="1">
    <source>
        <dbReference type="ARBA" id="ARBA00001946"/>
    </source>
</evidence>
<dbReference type="InterPro" id="IPR036397">
    <property type="entry name" value="RNaseH_sf"/>
</dbReference>
<dbReference type="Proteomes" id="UP001186944">
    <property type="component" value="Unassembled WGS sequence"/>
</dbReference>
<organism evidence="7 8">
    <name type="scientific">Pinctada imbricata</name>
    <name type="common">Atlantic pearl-oyster</name>
    <name type="synonym">Pinctada martensii</name>
    <dbReference type="NCBI Taxonomy" id="66713"/>
    <lineage>
        <taxon>Eukaryota</taxon>
        <taxon>Metazoa</taxon>
        <taxon>Spiralia</taxon>
        <taxon>Lophotrochozoa</taxon>
        <taxon>Mollusca</taxon>
        <taxon>Bivalvia</taxon>
        <taxon>Autobranchia</taxon>
        <taxon>Pteriomorphia</taxon>
        <taxon>Pterioida</taxon>
        <taxon>Pterioidea</taxon>
        <taxon>Pteriidae</taxon>
        <taxon>Pinctada</taxon>
    </lineage>
</organism>
<dbReference type="GO" id="GO:0003676">
    <property type="term" value="F:nucleic acid binding"/>
    <property type="evidence" value="ECO:0007669"/>
    <property type="project" value="InterPro"/>
</dbReference>
<keyword evidence="8" id="KW-1185">Reference proteome</keyword>
<dbReference type="GO" id="GO:0008296">
    <property type="term" value="F:3'-5'-DNA exonuclease activity"/>
    <property type="evidence" value="ECO:0007669"/>
    <property type="project" value="TreeGrafter"/>
</dbReference>
<evidence type="ECO:0000256" key="6">
    <source>
        <dbReference type="ARBA" id="ARBA00022842"/>
    </source>
</evidence>
<dbReference type="PANTHER" id="PTHR13058:SF22">
    <property type="entry name" value="EXODEOXYRIBONUCLEASE III"/>
    <property type="match status" value="1"/>
</dbReference>
<evidence type="ECO:0000256" key="5">
    <source>
        <dbReference type="ARBA" id="ARBA00022839"/>
    </source>
</evidence>
<dbReference type="PANTHER" id="PTHR13058">
    <property type="entry name" value="THREE PRIME REPAIR EXONUCLEASE 1, 2"/>
    <property type="match status" value="1"/>
</dbReference>
<keyword evidence="4" id="KW-0378">Hydrolase</keyword>
<evidence type="ECO:0000313" key="7">
    <source>
        <dbReference type="EMBL" id="KAK3104125.1"/>
    </source>
</evidence>
<evidence type="ECO:0000313" key="8">
    <source>
        <dbReference type="Proteomes" id="UP001186944"/>
    </source>
</evidence>
<evidence type="ECO:0000256" key="2">
    <source>
        <dbReference type="ARBA" id="ARBA00022722"/>
    </source>
</evidence>
<reference evidence="7" key="1">
    <citation type="submission" date="2019-08" db="EMBL/GenBank/DDBJ databases">
        <title>The improved chromosome-level genome for the pearl oyster Pinctada fucata martensii using PacBio sequencing and Hi-C.</title>
        <authorList>
            <person name="Zheng Z."/>
        </authorList>
    </citation>
    <scope>NUCLEOTIDE SEQUENCE</scope>
    <source>
        <strain evidence="7">ZZ-2019</strain>
        <tissue evidence="7">Adductor muscle</tissue>
    </source>
</reference>
<dbReference type="GO" id="GO:0046872">
    <property type="term" value="F:metal ion binding"/>
    <property type="evidence" value="ECO:0007669"/>
    <property type="project" value="UniProtKB-KW"/>
</dbReference>
<dbReference type="EMBL" id="VSWD01000005">
    <property type="protein sequence ID" value="KAK3104125.1"/>
    <property type="molecule type" value="Genomic_DNA"/>
</dbReference>
<proteinExistence type="predicted"/>
<keyword evidence="5" id="KW-0269">Exonuclease</keyword>
<keyword evidence="6" id="KW-0460">Magnesium</keyword>
<name>A0AA88YG47_PINIB</name>
<dbReference type="InterPro" id="IPR012337">
    <property type="entry name" value="RNaseH-like_sf"/>
</dbReference>
<gene>
    <name evidence="7" type="ORF">FSP39_024616</name>
</gene>
<dbReference type="GO" id="GO:0006308">
    <property type="term" value="P:DNA catabolic process"/>
    <property type="evidence" value="ECO:0007669"/>
    <property type="project" value="TreeGrafter"/>
</dbReference>